<dbReference type="Proteomes" id="UP000186535">
    <property type="component" value="Unassembled WGS sequence"/>
</dbReference>
<accession>A0A1C4DP65</accession>
<gene>
    <name evidence="1" type="ORF">BJR07_27465</name>
</gene>
<sequence>MRKLKITVFILLLSIPLFLLNGCFTDTKLFEKPIGDYLSENYGIKNGDFKILSADSALGVSDHNTYVEIKKPYYTVAYFIVNSDSHYEVVENESDDVFLEIFKGAYVEQHPDVLKQSDKMIKKYNLLSESPTEYGKGKQNFYYYLHINIDKQQEKELVENFKRDQKINTDNIMKTLKDSTSRDHANYKGVINFSYYYNTYKNSETIPNAQDIMDDFEKSHVLTEGIYNIAVKTIYSSPNKIGETMDDRRNNNVMFTVDGQGKFEILNTTVDS</sequence>
<name>A0A1C4DP65_BACCE</name>
<evidence type="ECO:0000313" key="1">
    <source>
        <dbReference type="EMBL" id="OKA32482.1"/>
    </source>
</evidence>
<evidence type="ECO:0000313" key="2">
    <source>
        <dbReference type="Proteomes" id="UP000186535"/>
    </source>
</evidence>
<comment type="caution">
    <text evidence="1">The sequence shown here is derived from an EMBL/GenBank/DDBJ whole genome shotgun (WGS) entry which is preliminary data.</text>
</comment>
<proteinExistence type="predicted"/>
<protein>
    <submittedName>
        <fullName evidence="1">Uncharacterized protein</fullName>
    </submittedName>
</protein>
<dbReference type="EMBL" id="MPON01000020">
    <property type="protein sequence ID" value="OKA32482.1"/>
    <property type="molecule type" value="Genomic_DNA"/>
</dbReference>
<dbReference type="RefSeq" id="WP_001228679.1">
    <property type="nucleotide sequence ID" value="NZ_CAKJVO010000022.1"/>
</dbReference>
<reference evidence="1 2" key="1">
    <citation type="submission" date="2016-11" db="EMBL/GenBank/DDBJ databases">
        <title>Identification of Bacillus cereus isolated from egg-white.</title>
        <authorList>
            <person name="Soni A."/>
            <person name="Oey I."/>
            <person name="Silcock P."/>
            <person name="Bremer P."/>
        </authorList>
    </citation>
    <scope>NUCLEOTIDE SEQUENCE [LARGE SCALE GENOMIC DNA]</scope>
    <source>
        <strain evidence="1 2">NZAS03</strain>
    </source>
</reference>
<dbReference type="PATRIC" id="fig|1396.422.peg.5620"/>
<organism evidence="1 2">
    <name type="scientific">Bacillus cereus</name>
    <dbReference type="NCBI Taxonomy" id="1396"/>
    <lineage>
        <taxon>Bacteria</taxon>
        <taxon>Bacillati</taxon>
        <taxon>Bacillota</taxon>
        <taxon>Bacilli</taxon>
        <taxon>Bacillales</taxon>
        <taxon>Bacillaceae</taxon>
        <taxon>Bacillus</taxon>
        <taxon>Bacillus cereus group</taxon>
    </lineage>
</organism>
<dbReference type="AlphaFoldDB" id="A0A1C4DP65"/>